<evidence type="ECO:0000313" key="4">
    <source>
        <dbReference type="Proteomes" id="UP000001937"/>
    </source>
</evidence>
<dbReference type="RefSeq" id="WP_011437568.1">
    <property type="nucleotide sequence ID" value="NC_007777.1"/>
</dbReference>
<dbReference type="Proteomes" id="UP000001937">
    <property type="component" value="Chromosome"/>
</dbReference>
<dbReference type="InterPro" id="IPR009839">
    <property type="entry name" value="SseB_N"/>
</dbReference>
<dbReference type="OrthoDB" id="5188303at2"/>
<organism evidence="3 4">
    <name type="scientific">Frankia casuarinae (strain DSM 45818 / CECT 9043 / HFP020203 / CcI3)</name>
    <dbReference type="NCBI Taxonomy" id="106370"/>
    <lineage>
        <taxon>Bacteria</taxon>
        <taxon>Bacillati</taxon>
        <taxon>Actinomycetota</taxon>
        <taxon>Actinomycetes</taxon>
        <taxon>Frankiales</taxon>
        <taxon>Frankiaceae</taxon>
        <taxon>Frankia</taxon>
    </lineage>
</organism>
<evidence type="ECO:0000313" key="3">
    <source>
        <dbReference type="EMBL" id="ABD12540.1"/>
    </source>
</evidence>
<feature type="domain" description="SseB protein N-terminal" evidence="2">
    <location>
        <begin position="24"/>
        <end position="131"/>
    </location>
</feature>
<dbReference type="AlphaFoldDB" id="Q2J852"/>
<accession>Q2J852</accession>
<name>Q2J852_FRACC</name>
<gene>
    <name evidence="3" type="ordered locus">Francci3_3183</name>
</gene>
<dbReference type="KEGG" id="fra:Francci3_3183"/>
<evidence type="ECO:0000256" key="1">
    <source>
        <dbReference type="SAM" id="MobiDB-lite"/>
    </source>
</evidence>
<dbReference type="STRING" id="106370.Francci3_3183"/>
<reference evidence="3 4" key="1">
    <citation type="journal article" date="2007" name="Genome Res.">
        <title>Genome characteristics of facultatively symbiotic Frankia sp. strains reflect host range and host plant biogeography.</title>
        <authorList>
            <person name="Normand P."/>
            <person name="Lapierre P."/>
            <person name="Tisa L.S."/>
            <person name="Gogarten J.P."/>
            <person name="Alloisio N."/>
            <person name="Bagnarol E."/>
            <person name="Bassi C.A."/>
            <person name="Berry A.M."/>
            <person name="Bickhart D.M."/>
            <person name="Choisne N."/>
            <person name="Couloux A."/>
            <person name="Cournoyer B."/>
            <person name="Cruveiller S."/>
            <person name="Daubin V."/>
            <person name="Demange N."/>
            <person name="Francino M.P."/>
            <person name="Goltsman E."/>
            <person name="Huang Y."/>
            <person name="Kopp O.R."/>
            <person name="Labarre L."/>
            <person name="Lapidus A."/>
            <person name="Lavire C."/>
            <person name="Marechal J."/>
            <person name="Martinez M."/>
            <person name="Mastronunzio J.E."/>
            <person name="Mullin B.C."/>
            <person name="Niemann J."/>
            <person name="Pujic P."/>
            <person name="Rawnsley T."/>
            <person name="Rouy Z."/>
            <person name="Schenowitz C."/>
            <person name="Sellstedt A."/>
            <person name="Tavares F."/>
            <person name="Tomkins J.P."/>
            <person name="Vallenet D."/>
            <person name="Valverde C."/>
            <person name="Wall L.G."/>
            <person name="Wang Y."/>
            <person name="Medigue C."/>
            <person name="Benson D.R."/>
        </authorList>
    </citation>
    <scope>NUCLEOTIDE SEQUENCE [LARGE SCALE GENOMIC DNA]</scope>
    <source>
        <strain evidence="4">DSM 45818 / CECT 9043 / CcI3</strain>
    </source>
</reference>
<dbReference type="HOGENOM" id="CLU_059349_0_0_11"/>
<feature type="region of interest" description="Disordered" evidence="1">
    <location>
        <begin position="129"/>
        <end position="157"/>
    </location>
</feature>
<proteinExistence type="predicted"/>
<evidence type="ECO:0000259" key="2">
    <source>
        <dbReference type="Pfam" id="PF07179"/>
    </source>
</evidence>
<sequence>MARDLLTPSGQGDDGRADESLTRALAANPVDPAVLTAALRQARVFVGVEARLTAADAVTGADKTSEMALTTLRTPSGATALPIFSSVSALTAWRSSARPVPVAAVDACTEAVRLGLGAVVIDVAGPRSASLDVGPGGPAPVPGGSGSDAPSGTLDTPRVTEAADLDKLRVTALRRPSDPDGPLSRRRVREALRTVTERVEVWPAELLLPGAGAPRPVLAVAVRQGGDADARSGELLARRLSRLLATDPAPAPAPAREQERASGPAVLLVSAREAEAVRRHLGRGLRPTRRWPVRFAR</sequence>
<dbReference type="Pfam" id="PF07179">
    <property type="entry name" value="SseB"/>
    <property type="match status" value="1"/>
</dbReference>
<keyword evidence="4" id="KW-1185">Reference proteome</keyword>
<dbReference type="eggNOG" id="COG1404">
    <property type="taxonomic scope" value="Bacteria"/>
</dbReference>
<protein>
    <recommendedName>
        <fullName evidence="2">SseB protein N-terminal domain-containing protein</fullName>
    </recommendedName>
</protein>
<dbReference type="EMBL" id="CP000249">
    <property type="protein sequence ID" value="ABD12540.1"/>
    <property type="molecule type" value="Genomic_DNA"/>
</dbReference>